<dbReference type="Proteomes" id="UP000011668">
    <property type="component" value="Unassembled WGS sequence"/>
</dbReference>
<accession>L8X802</accession>
<protein>
    <submittedName>
        <fullName evidence="2">Uncharacterized protein</fullName>
    </submittedName>
</protein>
<reference evidence="2 3" key="1">
    <citation type="journal article" date="2013" name="Nat. Commun.">
        <title>The evolution and pathogenic mechanisms of the rice sheath blight pathogen.</title>
        <authorList>
            <person name="Zheng A."/>
            <person name="Lin R."/>
            <person name="Xu L."/>
            <person name="Qin P."/>
            <person name="Tang C."/>
            <person name="Ai P."/>
            <person name="Zhang D."/>
            <person name="Liu Y."/>
            <person name="Sun Z."/>
            <person name="Feng H."/>
            <person name="Wang Y."/>
            <person name="Chen Y."/>
            <person name="Liang X."/>
            <person name="Fu R."/>
            <person name="Li Q."/>
            <person name="Zhang J."/>
            <person name="Yu X."/>
            <person name="Xie Z."/>
            <person name="Ding L."/>
            <person name="Guan P."/>
            <person name="Tang J."/>
            <person name="Liang Y."/>
            <person name="Wang S."/>
            <person name="Deng Q."/>
            <person name="Li S."/>
            <person name="Zhu J."/>
            <person name="Wang L."/>
            <person name="Liu H."/>
            <person name="Li P."/>
        </authorList>
    </citation>
    <scope>NUCLEOTIDE SEQUENCE [LARGE SCALE GENOMIC DNA]</scope>
    <source>
        <strain evidence="3">AG-1 IA</strain>
    </source>
</reference>
<gene>
    <name evidence="2" type="ORF">AG1IA_00762</name>
</gene>
<dbReference type="AlphaFoldDB" id="L8X802"/>
<comment type="caution">
    <text evidence="2">The sequence shown here is derived from an EMBL/GenBank/DDBJ whole genome shotgun (WGS) entry which is preliminary data.</text>
</comment>
<evidence type="ECO:0000313" key="2">
    <source>
        <dbReference type="EMBL" id="ELU45208.1"/>
    </source>
</evidence>
<name>L8X802_THACA</name>
<dbReference type="EMBL" id="AFRT01000138">
    <property type="protein sequence ID" value="ELU45208.1"/>
    <property type="molecule type" value="Genomic_DNA"/>
</dbReference>
<proteinExistence type="predicted"/>
<organism evidence="2 3">
    <name type="scientific">Thanatephorus cucumeris (strain AG1-IA)</name>
    <name type="common">Rice sheath blight fungus</name>
    <name type="synonym">Rhizoctonia solani</name>
    <dbReference type="NCBI Taxonomy" id="983506"/>
    <lineage>
        <taxon>Eukaryota</taxon>
        <taxon>Fungi</taxon>
        <taxon>Dikarya</taxon>
        <taxon>Basidiomycota</taxon>
        <taxon>Agaricomycotina</taxon>
        <taxon>Agaricomycetes</taxon>
        <taxon>Cantharellales</taxon>
        <taxon>Ceratobasidiaceae</taxon>
        <taxon>Rhizoctonia</taxon>
        <taxon>Rhizoctonia solani AG-1</taxon>
    </lineage>
</organism>
<sequence>MKKSRVNTSPASCTVLTPGSWRLRYHVIFGTPVTVKRWQSNPKARPRQAQGARNPVEDHAMET</sequence>
<evidence type="ECO:0000313" key="3">
    <source>
        <dbReference type="Proteomes" id="UP000011668"/>
    </source>
</evidence>
<dbReference type="HOGENOM" id="CLU_2887383_0_0_1"/>
<keyword evidence="3" id="KW-1185">Reference proteome</keyword>
<feature type="region of interest" description="Disordered" evidence="1">
    <location>
        <begin position="39"/>
        <end position="63"/>
    </location>
</feature>
<evidence type="ECO:0000256" key="1">
    <source>
        <dbReference type="SAM" id="MobiDB-lite"/>
    </source>
</evidence>